<dbReference type="OMA" id="DWIFEAT"/>
<dbReference type="SMART" id="SM01127">
    <property type="entry name" value="DDHD"/>
    <property type="match status" value="1"/>
</dbReference>
<dbReference type="PROSITE" id="PS51043">
    <property type="entry name" value="DDHD"/>
    <property type="match status" value="1"/>
</dbReference>
<dbReference type="InterPro" id="IPR058055">
    <property type="entry name" value="PA-PLA1"/>
</dbReference>
<evidence type="ECO:0000259" key="1">
    <source>
        <dbReference type="PROSITE" id="PS51043"/>
    </source>
</evidence>
<dbReference type="RefSeq" id="XP_002778901.1">
    <property type="nucleotide sequence ID" value="XM_002778855.1"/>
</dbReference>
<feature type="domain" description="DDHD" evidence="1">
    <location>
        <begin position="268"/>
        <end position="441"/>
    </location>
</feature>
<dbReference type="GO" id="GO:0004620">
    <property type="term" value="F:phospholipase activity"/>
    <property type="evidence" value="ECO:0007669"/>
    <property type="project" value="TreeGrafter"/>
</dbReference>
<keyword evidence="3" id="KW-1185">Reference proteome</keyword>
<dbReference type="PANTHER" id="PTHR23509:SF10">
    <property type="entry name" value="LD21067P"/>
    <property type="match status" value="1"/>
</dbReference>
<reference evidence="2 3" key="1">
    <citation type="submission" date="2008-07" db="EMBL/GenBank/DDBJ databases">
        <authorList>
            <person name="El-Sayed N."/>
            <person name="Caler E."/>
            <person name="Inman J."/>
            <person name="Amedeo P."/>
            <person name="Hass B."/>
            <person name="Wortman J."/>
        </authorList>
    </citation>
    <scope>NUCLEOTIDE SEQUENCE [LARGE SCALE GENOMIC DNA]</scope>
    <source>
        <strain evidence="3">ATCC 50983 / TXsc</strain>
    </source>
</reference>
<accession>C5KXH2</accession>
<dbReference type="SUPFAM" id="SSF53474">
    <property type="entry name" value="alpha/beta-Hydrolases"/>
    <property type="match status" value="1"/>
</dbReference>
<dbReference type="OrthoDB" id="69269at2759"/>
<dbReference type="InterPro" id="IPR029058">
    <property type="entry name" value="AB_hydrolase_fold"/>
</dbReference>
<dbReference type="Pfam" id="PF02862">
    <property type="entry name" value="DDHD"/>
    <property type="match status" value="2"/>
</dbReference>
<name>C5KXH2_PERM5</name>
<gene>
    <name evidence="2" type="ORF">Pmar_PMAR000739</name>
</gene>
<dbReference type="InParanoid" id="C5KXH2"/>
<dbReference type="InterPro" id="IPR004177">
    <property type="entry name" value="DDHD_dom"/>
</dbReference>
<sequence>MAASEVLRALWHVDGKPLSEDDSIAIEKWIEDRKVGDAPKEDSTDFLALPDGKNFVEYQDSSDSYVVYGSGLGVYLGQRSQLDRGWADAPDEFGDSTVPISDLVFCIHGMGEHFWSQPPHQSTGSPGAFVESVREFRSLINKGRSDGDGRIECIPVVWANIIHEDDRDLVGRIKDITLRSVPLLRSLANDVAADVMFYQSPIYESKIRRGVIGSINTALTECMATIDQRGHPRPRVSILGHSLGSVIAYDIVKIQENNDLPTEFRLTSGFDVHVLFLCGSPLPLFLTCRGVARGDIAPVSNCCRLYNVFNPTDPVAYRIEPLIAPDCKAVNAHHVPFYSGGGGIQRHVQVKRFAESAFEVGVTNTLMRPVKNLLGFDSAEKKKYSEVVKKIKKANRGERIDWVLQDSFIESAGEYVAAVASHCKYFGNPDFAFFVRDKINDEYHSSADESDSIEPAETSVSIVK</sequence>
<evidence type="ECO:0000313" key="3">
    <source>
        <dbReference type="Proteomes" id="UP000007800"/>
    </source>
</evidence>
<dbReference type="GO" id="GO:0046872">
    <property type="term" value="F:metal ion binding"/>
    <property type="evidence" value="ECO:0007669"/>
    <property type="project" value="InterPro"/>
</dbReference>
<dbReference type="AlphaFoldDB" id="C5KXH2"/>
<proteinExistence type="predicted"/>
<dbReference type="GO" id="GO:0005737">
    <property type="term" value="C:cytoplasm"/>
    <property type="evidence" value="ECO:0007669"/>
    <property type="project" value="TreeGrafter"/>
</dbReference>
<dbReference type="GeneID" id="9039006"/>
<dbReference type="EMBL" id="GG677256">
    <property type="protein sequence ID" value="EER10696.1"/>
    <property type="molecule type" value="Genomic_DNA"/>
</dbReference>
<dbReference type="PANTHER" id="PTHR23509">
    <property type="entry name" value="PA-PL1 PHOSPHOLIPASE FAMILY"/>
    <property type="match status" value="1"/>
</dbReference>
<evidence type="ECO:0000313" key="2">
    <source>
        <dbReference type="EMBL" id="EER10696.1"/>
    </source>
</evidence>
<dbReference type="Proteomes" id="UP000007800">
    <property type="component" value="Unassembled WGS sequence"/>
</dbReference>
<organism evidence="3">
    <name type="scientific">Perkinsus marinus (strain ATCC 50983 / TXsc)</name>
    <dbReference type="NCBI Taxonomy" id="423536"/>
    <lineage>
        <taxon>Eukaryota</taxon>
        <taxon>Sar</taxon>
        <taxon>Alveolata</taxon>
        <taxon>Perkinsozoa</taxon>
        <taxon>Perkinsea</taxon>
        <taxon>Perkinsida</taxon>
        <taxon>Perkinsidae</taxon>
        <taxon>Perkinsus</taxon>
    </lineage>
</organism>
<protein>
    <submittedName>
        <fullName evidence="2">Phospholipase ddhd1, putative</fullName>
    </submittedName>
</protein>